<name>A0ABR2YRK4_9CHLO</name>
<proteinExistence type="predicted"/>
<keyword evidence="3" id="KW-1185">Reference proteome</keyword>
<dbReference type="EMBL" id="JALJOT010000006">
    <property type="protein sequence ID" value="KAK9909581.1"/>
    <property type="molecule type" value="Genomic_DNA"/>
</dbReference>
<evidence type="ECO:0000313" key="2">
    <source>
        <dbReference type="EMBL" id="KAK9909581.1"/>
    </source>
</evidence>
<evidence type="ECO:0008006" key="4">
    <source>
        <dbReference type="Google" id="ProtNLM"/>
    </source>
</evidence>
<dbReference type="Proteomes" id="UP001491310">
    <property type="component" value="Unassembled WGS sequence"/>
</dbReference>
<evidence type="ECO:0000256" key="1">
    <source>
        <dbReference type="SAM" id="MobiDB-lite"/>
    </source>
</evidence>
<gene>
    <name evidence="2" type="ORF">WJX75_004419</name>
</gene>
<comment type="caution">
    <text evidence="2">The sequence shown here is derived from an EMBL/GenBank/DDBJ whole genome shotgun (WGS) entry which is preliminary data.</text>
</comment>
<feature type="region of interest" description="Disordered" evidence="1">
    <location>
        <begin position="1"/>
        <end position="56"/>
    </location>
</feature>
<organism evidence="2 3">
    <name type="scientific">Coccomyxa subellipsoidea</name>
    <dbReference type="NCBI Taxonomy" id="248742"/>
    <lineage>
        <taxon>Eukaryota</taxon>
        <taxon>Viridiplantae</taxon>
        <taxon>Chlorophyta</taxon>
        <taxon>core chlorophytes</taxon>
        <taxon>Trebouxiophyceae</taxon>
        <taxon>Trebouxiophyceae incertae sedis</taxon>
        <taxon>Coccomyxaceae</taxon>
        <taxon>Coccomyxa</taxon>
    </lineage>
</organism>
<protein>
    <recommendedName>
        <fullName evidence="4">Ribosome biogenesis protein NOP53</fullName>
    </recommendedName>
</protein>
<evidence type="ECO:0000313" key="3">
    <source>
        <dbReference type="Proteomes" id="UP001491310"/>
    </source>
</evidence>
<feature type="compositionally biased region" description="Basic and acidic residues" evidence="1">
    <location>
        <begin position="1"/>
        <end position="10"/>
    </location>
</feature>
<accession>A0ABR2YRK4</accession>
<sequence length="71" mass="8011">MPSRPLKKELMGSQRRQSNPACNGDEGVFSLPAVLQRPKRKKLPDPEPSHATKLRRQALYKSEFALLPSLN</sequence>
<reference evidence="2 3" key="1">
    <citation type="journal article" date="2024" name="Nat. Commun.">
        <title>Phylogenomics reveals the evolutionary origins of lichenization in chlorophyte algae.</title>
        <authorList>
            <person name="Puginier C."/>
            <person name="Libourel C."/>
            <person name="Otte J."/>
            <person name="Skaloud P."/>
            <person name="Haon M."/>
            <person name="Grisel S."/>
            <person name="Petersen M."/>
            <person name="Berrin J.G."/>
            <person name="Delaux P.M."/>
            <person name="Dal Grande F."/>
            <person name="Keller J."/>
        </authorList>
    </citation>
    <scope>NUCLEOTIDE SEQUENCE [LARGE SCALE GENOMIC DNA]</scope>
    <source>
        <strain evidence="2 3">SAG 216-7</strain>
    </source>
</reference>